<dbReference type="InterPro" id="IPR012337">
    <property type="entry name" value="RNaseH-like_sf"/>
</dbReference>
<evidence type="ECO:0000313" key="3">
    <source>
        <dbReference type="Proteomes" id="UP001381693"/>
    </source>
</evidence>
<evidence type="ECO:0000313" key="2">
    <source>
        <dbReference type="EMBL" id="KAK7086780.1"/>
    </source>
</evidence>
<dbReference type="InterPro" id="IPR002156">
    <property type="entry name" value="RNaseH_domain"/>
</dbReference>
<sequence>MNIGKTITFTWIPSHVGLKGNEKADHAAKQVSLRTEIQVSLPPSTLQNKTKTTKKLSNLHLAIYHLCTDTRSASISRYNIITNFQCITLPKNLHRGAAFC</sequence>
<comment type="caution">
    <text evidence="2">The sequence shown here is derived from an EMBL/GenBank/DDBJ whole genome shotgun (WGS) entry which is preliminary data.</text>
</comment>
<dbReference type="AlphaFoldDB" id="A0AAN9FWS1"/>
<dbReference type="EMBL" id="JAXCGZ010000083">
    <property type="protein sequence ID" value="KAK7086780.1"/>
    <property type="molecule type" value="Genomic_DNA"/>
</dbReference>
<dbReference type="InterPro" id="IPR036397">
    <property type="entry name" value="RNaseH_sf"/>
</dbReference>
<dbReference type="GO" id="GO:0004523">
    <property type="term" value="F:RNA-DNA hybrid ribonuclease activity"/>
    <property type="evidence" value="ECO:0007669"/>
    <property type="project" value="InterPro"/>
</dbReference>
<dbReference type="SUPFAM" id="SSF53098">
    <property type="entry name" value="Ribonuclease H-like"/>
    <property type="match status" value="1"/>
</dbReference>
<gene>
    <name evidence="2" type="ORF">SK128_010773</name>
</gene>
<protein>
    <recommendedName>
        <fullName evidence="1">RNase H type-1 domain-containing protein</fullName>
    </recommendedName>
</protein>
<dbReference type="GO" id="GO:0003676">
    <property type="term" value="F:nucleic acid binding"/>
    <property type="evidence" value="ECO:0007669"/>
    <property type="project" value="InterPro"/>
</dbReference>
<dbReference type="Proteomes" id="UP001381693">
    <property type="component" value="Unassembled WGS sequence"/>
</dbReference>
<dbReference type="Gene3D" id="3.30.420.10">
    <property type="entry name" value="Ribonuclease H-like superfamily/Ribonuclease H"/>
    <property type="match status" value="1"/>
</dbReference>
<accession>A0AAN9FWS1</accession>
<proteinExistence type="predicted"/>
<dbReference type="PROSITE" id="PS50879">
    <property type="entry name" value="RNASE_H_1"/>
    <property type="match status" value="1"/>
</dbReference>
<keyword evidence="3" id="KW-1185">Reference proteome</keyword>
<feature type="domain" description="RNase H type-1" evidence="1">
    <location>
        <begin position="1"/>
        <end position="33"/>
    </location>
</feature>
<organism evidence="2 3">
    <name type="scientific">Halocaridina rubra</name>
    <name type="common">Hawaiian red shrimp</name>
    <dbReference type="NCBI Taxonomy" id="373956"/>
    <lineage>
        <taxon>Eukaryota</taxon>
        <taxon>Metazoa</taxon>
        <taxon>Ecdysozoa</taxon>
        <taxon>Arthropoda</taxon>
        <taxon>Crustacea</taxon>
        <taxon>Multicrustacea</taxon>
        <taxon>Malacostraca</taxon>
        <taxon>Eumalacostraca</taxon>
        <taxon>Eucarida</taxon>
        <taxon>Decapoda</taxon>
        <taxon>Pleocyemata</taxon>
        <taxon>Caridea</taxon>
        <taxon>Atyoidea</taxon>
        <taxon>Atyidae</taxon>
        <taxon>Halocaridina</taxon>
    </lineage>
</organism>
<name>A0AAN9FWS1_HALRR</name>
<reference evidence="2 3" key="1">
    <citation type="submission" date="2023-11" db="EMBL/GenBank/DDBJ databases">
        <title>Halocaridina rubra genome assembly.</title>
        <authorList>
            <person name="Smith C."/>
        </authorList>
    </citation>
    <scope>NUCLEOTIDE SEQUENCE [LARGE SCALE GENOMIC DNA]</scope>
    <source>
        <strain evidence="2">EP-1</strain>
        <tissue evidence="2">Whole</tissue>
    </source>
</reference>
<evidence type="ECO:0000259" key="1">
    <source>
        <dbReference type="PROSITE" id="PS50879"/>
    </source>
</evidence>